<dbReference type="GO" id="GO:0005829">
    <property type="term" value="C:cytosol"/>
    <property type="evidence" value="ECO:0007669"/>
    <property type="project" value="TreeGrafter"/>
</dbReference>
<dbReference type="SMART" id="SM00935">
    <property type="entry name" value="OmpH"/>
    <property type="match status" value="1"/>
</dbReference>
<dbReference type="PANTHER" id="PTHR35089:SF1">
    <property type="entry name" value="CHAPERONE PROTEIN SKP"/>
    <property type="match status" value="1"/>
</dbReference>
<keyword evidence="5" id="KW-1185">Reference proteome</keyword>
<comment type="caution">
    <text evidence="4">The sequence shown here is derived from an EMBL/GenBank/DDBJ whole genome shotgun (WGS) entry which is preliminary data.</text>
</comment>
<evidence type="ECO:0000256" key="1">
    <source>
        <dbReference type="ARBA" id="ARBA00009091"/>
    </source>
</evidence>
<name>A0A4Y9T4X8_9BURK</name>
<keyword evidence="2 3" id="KW-0732">Signal</keyword>
<dbReference type="OrthoDB" id="5294628at2"/>
<dbReference type="GO" id="GO:0050821">
    <property type="term" value="P:protein stabilization"/>
    <property type="evidence" value="ECO:0007669"/>
    <property type="project" value="TreeGrafter"/>
</dbReference>
<evidence type="ECO:0000256" key="3">
    <source>
        <dbReference type="SAM" id="SignalP"/>
    </source>
</evidence>
<dbReference type="InterPro" id="IPR024930">
    <property type="entry name" value="Skp_dom_sf"/>
</dbReference>
<dbReference type="AlphaFoldDB" id="A0A4Y9T4X8"/>
<dbReference type="Proteomes" id="UP000297258">
    <property type="component" value="Unassembled WGS sequence"/>
</dbReference>
<dbReference type="EMBL" id="SPUM01000047">
    <property type="protein sequence ID" value="TFW32971.1"/>
    <property type="molecule type" value="Genomic_DNA"/>
</dbReference>
<reference evidence="4 5" key="1">
    <citation type="submission" date="2019-03" db="EMBL/GenBank/DDBJ databases">
        <title>Draft genome of Massilia hortus sp. nov., a novel bacterial species of the Oxalobacteraceae family.</title>
        <authorList>
            <person name="Peta V."/>
            <person name="Raths R."/>
            <person name="Bucking H."/>
        </authorList>
    </citation>
    <scope>NUCLEOTIDE SEQUENCE [LARGE SCALE GENOMIC DNA]</scope>
    <source>
        <strain evidence="4 5">ONC3</strain>
    </source>
</reference>
<accession>A0A4Y9T4X8</accession>
<dbReference type="Pfam" id="PF03938">
    <property type="entry name" value="OmpH"/>
    <property type="match status" value="1"/>
</dbReference>
<proteinExistence type="inferred from homology"/>
<protein>
    <submittedName>
        <fullName evidence="4">OmpH family outer membrane protein</fullName>
    </submittedName>
</protein>
<dbReference type="PANTHER" id="PTHR35089">
    <property type="entry name" value="CHAPERONE PROTEIN SKP"/>
    <property type="match status" value="1"/>
</dbReference>
<dbReference type="GO" id="GO:0051082">
    <property type="term" value="F:unfolded protein binding"/>
    <property type="evidence" value="ECO:0007669"/>
    <property type="project" value="InterPro"/>
</dbReference>
<feature type="signal peptide" evidence="3">
    <location>
        <begin position="1"/>
        <end position="28"/>
    </location>
</feature>
<dbReference type="Gene3D" id="3.30.910.20">
    <property type="entry name" value="Skp domain"/>
    <property type="match status" value="1"/>
</dbReference>
<organism evidence="4 5">
    <name type="scientific">Massilia horti</name>
    <dbReference type="NCBI Taxonomy" id="2562153"/>
    <lineage>
        <taxon>Bacteria</taxon>
        <taxon>Pseudomonadati</taxon>
        <taxon>Pseudomonadota</taxon>
        <taxon>Betaproteobacteria</taxon>
        <taxon>Burkholderiales</taxon>
        <taxon>Oxalobacteraceae</taxon>
        <taxon>Telluria group</taxon>
        <taxon>Massilia</taxon>
    </lineage>
</organism>
<sequence>MLKNLIASLPRSLVVAALCAGAFSQAQAQAPAAAQYAPSRIGFVFTERLMSESKMAKAADARIQSEFSKRQKANEEMVTKFKKMSEKFDADAPRLTDIERTKRARELFDMEKDVQRMQREYQEDLLQRTNEERAAIAQKAFKLIEQIAEQEHLDAVLQESAWSSPRIDITDKVLRLLDQGK</sequence>
<evidence type="ECO:0000313" key="5">
    <source>
        <dbReference type="Proteomes" id="UP000297258"/>
    </source>
</evidence>
<evidence type="ECO:0000313" key="4">
    <source>
        <dbReference type="EMBL" id="TFW32971.1"/>
    </source>
</evidence>
<dbReference type="SUPFAM" id="SSF111384">
    <property type="entry name" value="OmpH-like"/>
    <property type="match status" value="1"/>
</dbReference>
<evidence type="ECO:0000256" key="2">
    <source>
        <dbReference type="ARBA" id="ARBA00022729"/>
    </source>
</evidence>
<dbReference type="InterPro" id="IPR005632">
    <property type="entry name" value="Chaperone_Skp"/>
</dbReference>
<feature type="chain" id="PRO_5021426236" evidence="3">
    <location>
        <begin position="29"/>
        <end position="181"/>
    </location>
</feature>
<comment type="similarity">
    <text evidence="1">Belongs to the Skp family.</text>
</comment>
<dbReference type="RefSeq" id="WP_135189352.1">
    <property type="nucleotide sequence ID" value="NZ_SPUM01000047.1"/>
</dbReference>
<gene>
    <name evidence="4" type="ORF">E4O92_08595</name>
</gene>